<dbReference type="RefSeq" id="WP_136554564.1">
    <property type="nucleotide sequence ID" value="NZ_STGJ01000014.1"/>
</dbReference>
<sequence length="96" mass="10867">MHSEPAYPNDTQDGALQYTLLQEIDRLRHVFTSTPLERIPLLELRNALSAHARLEQIAGGPCPAQIPLMVVRARMEVRRRLSPTNDERAVLQRTVG</sequence>
<name>A0A4V4N7E5_9NEIS</name>
<reference evidence="1 2" key="1">
    <citation type="submission" date="2019-04" db="EMBL/GenBank/DDBJ databases">
        <title>Crenobacter sp. nov.</title>
        <authorList>
            <person name="Shi S."/>
        </authorList>
    </citation>
    <scope>NUCLEOTIDE SEQUENCE [LARGE SCALE GENOMIC DNA]</scope>
    <source>
        <strain evidence="1 2">GY 70310</strain>
    </source>
</reference>
<keyword evidence="2" id="KW-1185">Reference proteome</keyword>
<organism evidence="1 2">
    <name type="scientific">Crenobacter intestini</name>
    <dbReference type="NCBI Taxonomy" id="2563443"/>
    <lineage>
        <taxon>Bacteria</taxon>
        <taxon>Pseudomonadati</taxon>
        <taxon>Pseudomonadota</taxon>
        <taxon>Betaproteobacteria</taxon>
        <taxon>Neisseriales</taxon>
        <taxon>Neisseriaceae</taxon>
        <taxon>Crenobacter</taxon>
    </lineage>
</organism>
<dbReference type="Proteomes" id="UP000308891">
    <property type="component" value="Unassembled WGS sequence"/>
</dbReference>
<accession>A0A4V4N7E5</accession>
<evidence type="ECO:0000313" key="1">
    <source>
        <dbReference type="EMBL" id="TIC80303.1"/>
    </source>
</evidence>
<dbReference type="EMBL" id="STGJ01000014">
    <property type="protein sequence ID" value="TIC80303.1"/>
    <property type="molecule type" value="Genomic_DNA"/>
</dbReference>
<gene>
    <name evidence="1" type="ORF">E5K04_12410</name>
</gene>
<dbReference type="AlphaFoldDB" id="A0A4V4N7E5"/>
<protein>
    <submittedName>
        <fullName evidence="1">Uncharacterized protein</fullName>
    </submittedName>
</protein>
<evidence type="ECO:0000313" key="2">
    <source>
        <dbReference type="Proteomes" id="UP000308891"/>
    </source>
</evidence>
<comment type="caution">
    <text evidence="1">The sequence shown here is derived from an EMBL/GenBank/DDBJ whole genome shotgun (WGS) entry which is preliminary data.</text>
</comment>
<proteinExistence type="predicted"/>